<dbReference type="InterPro" id="IPR019734">
    <property type="entry name" value="TPR_rpt"/>
</dbReference>
<sequence length="393" mass="42259">MIAMVYPLVLAVALFAGAATAAPYIPANGQQVLERLPGKGDPAQRELARLRAELDANPADLARATGLARRYIEHARREGDPRYLGYAQAALKPWWQAPRDKMPAEVLVLRATLAQSTHAFGAALADLDEVVRRDSGNAQAWLTRATIQLVTGDYAGARTSCARLFGRADSLVLQTCMASVGSVSGKARASYDTLRQSLAAHADSPAPLRAWSATLLAEMAERLGEHAAAESHYRAALAADPRDTYLLAAWADFLLERGRAGEVQRLLAGRTQADALLLRYAIALAATGAPQAAQHKEALRARFDAARRRGDTVHRREEARYALALGGDAGQAVQLAKLNWAVQKEPADLRILLQAAAASGDREAARTARDWLRRSALEDRTLDGALKRLGGAA</sequence>
<evidence type="ECO:0000256" key="1">
    <source>
        <dbReference type="SAM" id="SignalP"/>
    </source>
</evidence>
<dbReference type="STRING" id="1164594.SAMN05216204_105166"/>
<evidence type="ECO:0000313" key="2">
    <source>
        <dbReference type="EMBL" id="SFC33922.1"/>
    </source>
</evidence>
<organism evidence="2 3">
    <name type="scientific">Massilia yuzhufengensis</name>
    <dbReference type="NCBI Taxonomy" id="1164594"/>
    <lineage>
        <taxon>Bacteria</taxon>
        <taxon>Pseudomonadati</taxon>
        <taxon>Pseudomonadota</taxon>
        <taxon>Betaproteobacteria</taxon>
        <taxon>Burkholderiales</taxon>
        <taxon>Oxalobacteraceae</taxon>
        <taxon>Telluria group</taxon>
        <taxon>Massilia</taxon>
    </lineage>
</organism>
<dbReference type="Proteomes" id="UP000198639">
    <property type="component" value="Unassembled WGS sequence"/>
</dbReference>
<dbReference type="InterPro" id="IPR011990">
    <property type="entry name" value="TPR-like_helical_dom_sf"/>
</dbReference>
<dbReference type="RefSeq" id="WP_229408678.1">
    <property type="nucleotide sequence ID" value="NZ_FOLD01000005.1"/>
</dbReference>
<feature type="chain" id="PRO_5011698465" evidence="1">
    <location>
        <begin position="22"/>
        <end position="393"/>
    </location>
</feature>
<dbReference type="SUPFAM" id="SSF48452">
    <property type="entry name" value="TPR-like"/>
    <property type="match status" value="1"/>
</dbReference>
<dbReference type="AlphaFoldDB" id="A0A1I1IDZ9"/>
<gene>
    <name evidence="2" type="ORF">SAMN05216204_105166</name>
</gene>
<keyword evidence="1" id="KW-0732">Signal</keyword>
<dbReference type="SMART" id="SM00028">
    <property type="entry name" value="TPR"/>
    <property type="match status" value="3"/>
</dbReference>
<dbReference type="EMBL" id="FOLD01000005">
    <property type="protein sequence ID" value="SFC33922.1"/>
    <property type="molecule type" value="Genomic_DNA"/>
</dbReference>
<protein>
    <submittedName>
        <fullName evidence="2">Tfp pilus assembly protein PilF</fullName>
    </submittedName>
</protein>
<evidence type="ECO:0000313" key="3">
    <source>
        <dbReference type="Proteomes" id="UP000198639"/>
    </source>
</evidence>
<feature type="signal peptide" evidence="1">
    <location>
        <begin position="1"/>
        <end position="21"/>
    </location>
</feature>
<name>A0A1I1IDZ9_9BURK</name>
<dbReference type="Gene3D" id="1.25.40.10">
    <property type="entry name" value="Tetratricopeptide repeat domain"/>
    <property type="match status" value="2"/>
</dbReference>
<proteinExistence type="predicted"/>
<accession>A0A1I1IDZ9</accession>
<reference evidence="3" key="1">
    <citation type="submission" date="2016-10" db="EMBL/GenBank/DDBJ databases">
        <authorList>
            <person name="Varghese N."/>
            <person name="Submissions S."/>
        </authorList>
    </citation>
    <scope>NUCLEOTIDE SEQUENCE [LARGE SCALE GENOMIC DNA]</scope>
    <source>
        <strain evidence="3">CGMCC 1.12041</strain>
    </source>
</reference>
<keyword evidence="3" id="KW-1185">Reference proteome</keyword>